<comment type="caution">
    <text evidence="1">The sequence shown here is derived from an EMBL/GenBank/DDBJ whole genome shotgun (WGS) entry which is preliminary data.</text>
</comment>
<reference evidence="1" key="1">
    <citation type="submission" date="2021-06" db="EMBL/GenBank/DDBJ databases">
        <authorList>
            <person name="Hodson N. C."/>
            <person name="Mongue J. A."/>
            <person name="Jaron S. K."/>
        </authorList>
    </citation>
    <scope>NUCLEOTIDE SEQUENCE</scope>
</reference>
<dbReference type="Proteomes" id="UP000708208">
    <property type="component" value="Unassembled WGS sequence"/>
</dbReference>
<proteinExistence type="predicted"/>
<gene>
    <name evidence="1" type="ORF">AFUS01_LOCUS30725</name>
</gene>
<feature type="non-terminal residue" evidence="1">
    <location>
        <position position="232"/>
    </location>
</feature>
<dbReference type="AlphaFoldDB" id="A0A8J2KPW2"/>
<keyword evidence="2" id="KW-1185">Reference proteome</keyword>
<feature type="non-terminal residue" evidence="1">
    <location>
        <position position="1"/>
    </location>
</feature>
<evidence type="ECO:0000313" key="2">
    <source>
        <dbReference type="Proteomes" id="UP000708208"/>
    </source>
</evidence>
<sequence length="232" mass="26868">VINCLECFHSLKSLAIRSRGLGCVLVDEDPDVIEEEFRYCRNLQSLNLFEVDLGFEYLDRLPSLKKISFHRCYFKEELTLESDIVYETVDTIEFLNMHDFLSHFEWALLQRIFPNCKNLLMPPSFGICYCNAILKNEVFSWAYCKWNLSHITLDNSINSAGGARDEIFTLLTGIKKDRWEFAVNNGLDPDLIRVNASLVEIKGLFSLTLKDYKITDPVIAFGLGRMQDLRFL</sequence>
<accession>A0A8J2KPW2</accession>
<organism evidence="1 2">
    <name type="scientific">Allacma fusca</name>
    <dbReference type="NCBI Taxonomy" id="39272"/>
    <lineage>
        <taxon>Eukaryota</taxon>
        <taxon>Metazoa</taxon>
        <taxon>Ecdysozoa</taxon>
        <taxon>Arthropoda</taxon>
        <taxon>Hexapoda</taxon>
        <taxon>Collembola</taxon>
        <taxon>Symphypleona</taxon>
        <taxon>Sminthuridae</taxon>
        <taxon>Allacma</taxon>
    </lineage>
</organism>
<evidence type="ECO:0000313" key="1">
    <source>
        <dbReference type="EMBL" id="CAG7820327.1"/>
    </source>
</evidence>
<protein>
    <submittedName>
        <fullName evidence="1">Uncharacterized protein</fullName>
    </submittedName>
</protein>
<dbReference type="EMBL" id="CAJVCH010475696">
    <property type="protein sequence ID" value="CAG7820327.1"/>
    <property type="molecule type" value="Genomic_DNA"/>
</dbReference>
<name>A0A8J2KPW2_9HEXA</name>